<reference evidence="4" key="1">
    <citation type="submission" date="2020-04" db="EMBL/GenBank/DDBJ databases">
        <authorList>
            <person name="Alioto T."/>
            <person name="Alioto T."/>
            <person name="Gomez Garrido J."/>
        </authorList>
    </citation>
    <scope>NUCLEOTIDE SEQUENCE</scope>
    <source>
        <strain evidence="4">A484AB</strain>
    </source>
</reference>
<feature type="signal peptide" evidence="3">
    <location>
        <begin position="1"/>
        <end position="20"/>
    </location>
</feature>
<dbReference type="AlphaFoldDB" id="A0A7D9DZ74"/>
<dbReference type="EMBL" id="CACRXK020002816">
    <property type="protein sequence ID" value="CAB3996178.1"/>
    <property type="molecule type" value="Genomic_DNA"/>
</dbReference>
<keyword evidence="2" id="KW-0812">Transmembrane</keyword>
<feature type="compositionally biased region" description="Basic and acidic residues" evidence="1">
    <location>
        <begin position="274"/>
        <end position="290"/>
    </location>
</feature>
<keyword evidence="2" id="KW-1133">Transmembrane helix</keyword>
<feature type="non-terminal residue" evidence="4">
    <location>
        <position position="1"/>
    </location>
</feature>
<sequence length="375" mass="41450">MTHELAIIIGLVFLVVCVTASDYAGLSFNLTRFANDRFENPTATNCKREPENEKFCTDTNSRCGRNCCQCTCDNPKSTFDRSTMTCRINKEFRFGCKINFKGSDQETGIKRLDLTKDGKAKINWQVDTWNDEVNSFEIISINSYHDGSGMKNKFLKEKLKGKGPEKEKPKTKNGKCEASIQWDKVEKNSAYNGKVFRVNISYEIKKASDERLVNKNDCFIFKSKGNIMVTFPTLPSTTPSPITMSRTPSSKTKLPSSNTPNEISTPAISMTTQESKKTRKPTESTGKTDDPPVLTPGARKEGGVGGNDATTVSLAVVGCLLLLVAVVLVVLWTRRRSAKASKEKTRGAADADGSVDNPLENIYAEADTSINYPQK</sequence>
<evidence type="ECO:0000313" key="5">
    <source>
        <dbReference type="Proteomes" id="UP001152795"/>
    </source>
</evidence>
<proteinExistence type="predicted"/>
<gene>
    <name evidence="4" type="ORF">PACLA_8A033715</name>
</gene>
<feature type="region of interest" description="Disordered" evidence="1">
    <location>
        <begin position="338"/>
        <end position="375"/>
    </location>
</feature>
<feature type="compositionally biased region" description="Basic and acidic residues" evidence="1">
    <location>
        <begin position="340"/>
        <end position="349"/>
    </location>
</feature>
<feature type="transmembrane region" description="Helical" evidence="2">
    <location>
        <begin position="312"/>
        <end position="332"/>
    </location>
</feature>
<feature type="compositionally biased region" description="Polar residues" evidence="1">
    <location>
        <begin position="251"/>
        <end position="273"/>
    </location>
</feature>
<feature type="compositionally biased region" description="Low complexity" evidence="1">
    <location>
        <begin position="236"/>
        <end position="250"/>
    </location>
</feature>
<keyword evidence="5" id="KW-1185">Reference proteome</keyword>
<dbReference type="Proteomes" id="UP001152795">
    <property type="component" value="Unassembled WGS sequence"/>
</dbReference>
<comment type="caution">
    <text evidence="4">The sequence shown here is derived from an EMBL/GenBank/DDBJ whole genome shotgun (WGS) entry which is preliminary data.</text>
</comment>
<name>A0A7D9DZ74_PARCT</name>
<accession>A0A7D9DZ74</accession>
<dbReference type="OrthoDB" id="10624431at2759"/>
<evidence type="ECO:0000256" key="3">
    <source>
        <dbReference type="SAM" id="SignalP"/>
    </source>
</evidence>
<protein>
    <submittedName>
        <fullName evidence="4">Uncharacterized protein</fullName>
    </submittedName>
</protein>
<feature type="chain" id="PRO_5043422554" evidence="3">
    <location>
        <begin position="21"/>
        <end position="375"/>
    </location>
</feature>
<keyword evidence="3" id="KW-0732">Signal</keyword>
<evidence type="ECO:0000256" key="1">
    <source>
        <dbReference type="SAM" id="MobiDB-lite"/>
    </source>
</evidence>
<evidence type="ECO:0000256" key="2">
    <source>
        <dbReference type="SAM" id="Phobius"/>
    </source>
</evidence>
<organism evidence="4 5">
    <name type="scientific">Paramuricea clavata</name>
    <name type="common">Red gorgonian</name>
    <name type="synonym">Violescent sea-whip</name>
    <dbReference type="NCBI Taxonomy" id="317549"/>
    <lineage>
        <taxon>Eukaryota</taxon>
        <taxon>Metazoa</taxon>
        <taxon>Cnidaria</taxon>
        <taxon>Anthozoa</taxon>
        <taxon>Octocorallia</taxon>
        <taxon>Malacalcyonacea</taxon>
        <taxon>Plexauridae</taxon>
        <taxon>Paramuricea</taxon>
    </lineage>
</organism>
<feature type="region of interest" description="Disordered" evidence="1">
    <location>
        <begin position="236"/>
        <end position="305"/>
    </location>
</feature>
<evidence type="ECO:0000313" key="4">
    <source>
        <dbReference type="EMBL" id="CAB3996178.1"/>
    </source>
</evidence>
<keyword evidence="2" id="KW-0472">Membrane</keyword>